<evidence type="ECO:0000313" key="1">
    <source>
        <dbReference type="EMBL" id="ARX88581.1"/>
    </source>
</evidence>
<dbReference type="AlphaFoldDB" id="A0A1Z1WQ37"/>
<keyword evidence="2" id="KW-1185">Reference proteome</keyword>
<sequence length="68" mass="7209">MRRLVSVTFCRRASGPVAASDWSSSPAIRAAKPTNCSAIRSESCCARRGLSAVPEILMMLPSEALALT</sequence>
<organism evidence="1 2">
    <name type="scientific">Streptomyces alboflavus</name>
    <dbReference type="NCBI Taxonomy" id="67267"/>
    <lineage>
        <taxon>Bacteria</taxon>
        <taxon>Bacillati</taxon>
        <taxon>Actinomycetota</taxon>
        <taxon>Actinomycetes</taxon>
        <taxon>Kitasatosporales</taxon>
        <taxon>Streptomycetaceae</taxon>
        <taxon>Streptomyces</taxon>
    </lineage>
</organism>
<accession>A0A1Z1WQ37</accession>
<reference evidence="1 2" key="1">
    <citation type="submission" date="2017-05" db="EMBL/GenBank/DDBJ databases">
        <title>Streptomyces alboflavus Genome sequencing and assembly.</title>
        <authorList>
            <person name="Wang Y."/>
            <person name="Du B."/>
            <person name="Ding Y."/>
            <person name="Liu H."/>
            <person name="Hou Q."/>
            <person name="Liu K."/>
            <person name="Wang C."/>
            <person name="Yao L."/>
        </authorList>
    </citation>
    <scope>NUCLEOTIDE SEQUENCE [LARGE SCALE GENOMIC DNA]</scope>
    <source>
        <strain evidence="1 2">MDJK44</strain>
    </source>
</reference>
<name>A0A1Z1WQ37_9ACTN</name>
<dbReference type="Proteomes" id="UP000195880">
    <property type="component" value="Chromosome"/>
</dbReference>
<gene>
    <name evidence="1" type="ORF">SMD44_08068</name>
</gene>
<proteinExistence type="predicted"/>
<dbReference type="KEGG" id="salf:SMD44_08068"/>
<protein>
    <submittedName>
        <fullName evidence="1">Uncharacterized protein</fullName>
    </submittedName>
</protein>
<evidence type="ECO:0000313" key="2">
    <source>
        <dbReference type="Proteomes" id="UP000195880"/>
    </source>
</evidence>
<dbReference type="EMBL" id="CP021748">
    <property type="protein sequence ID" value="ARX88581.1"/>
    <property type="molecule type" value="Genomic_DNA"/>
</dbReference>